<feature type="region of interest" description="Disordered" evidence="5">
    <location>
        <begin position="1"/>
        <end position="26"/>
    </location>
</feature>
<keyword evidence="3 4" id="KW-0597">Phosphoprotein</keyword>
<dbReference type="InterPro" id="IPR013656">
    <property type="entry name" value="PAS_4"/>
</dbReference>
<dbReference type="SMART" id="SM00387">
    <property type="entry name" value="HATPase_c"/>
    <property type="match status" value="1"/>
</dbReference>
<feature type="domain" description="PAC" evidence="8">
    <location>
        <begin position="107"/>
        <end position="163"/>
    </location>
</feature>
<dbReference type="SUPFAM" id="SSF55874">
    <property type="entry name" value="ATPase domain of HSP90 chaperone/DNA topoisomerase II/histidine kinase"/>
    <property type="match status" value="1"/>
</dbReference>
<evidence type="ECO:0000256" key="2">
    <source>
        <dbReference type="ARBA" id="ARBA00012438"/>
    </source>
</evidence>
<dbReference type="SUPFAM" id="SSF55785">
    <property type="entry name" value="PYP-like sensor domain (PAS domain)"/>
    <property type="match status" value="2"/>
</dbReference>
<dbReference type="InterPro" id="IPR004358">
    <property type="entry name" value="Sig_transdc_His_kin-like_C"/>
</dbReference>
<dbReference type="Gene3D" id="1.10.287.130">
    <property type="match status" value="1"/>
</dbReference>
<evidence type="ECO:0000313" key="10">
    <source>
        <dbReference type="Proteomes" id="UP000830055"/>
    </source>
</evidence>
<dbReference type="Pfam" id="PF00072">
    <property type="entry name" value="Response_reg"/>
    <property type="match status" value="1"/>
</dbReference>
<dbReference type="Pfam" id="PF02518">
    <property type="entry name" value="HATPase_c"/>
    <property type="match status" value="1"/>
</dbReference>
<sequence>MSRRERAHQNPVEMDPLHREQLSSSGTAQLPTLRSDRFVNLLLENLPLFIFWKDSDYVYRGCNRHYATACGLDSPQAIVGKTDYDLPGDKKDADFYRFCDERIVEYDRPEHNIIESKQRADGQRIWLRTSKLPLHDERDRVIGILGIAEDITDHINFEERLRHYEVMASTVDDMLAIISPEGQYLAVNDAYCAAYARSRQELIDRYARDIVGDELFYSVMAPHIDQALAGNITHFEGWRTFPGSGERHVRYTYYPVFSDTDKVIGLVAKVHDNTTAKRLEHQLHQSQKMEAIGRLAGGIAHDFNNILSIINGYSDICLFEMAADDPYRIRIEQINEAGNRAARLTQQLLGFSRKQIIQPQLLNIHQEFQALERMLHRLLGEAIVLHIVADSGLWFVKMDRSQFEQVILNLVVNARDAMGETGALTIEIRNRPIPEPARHGSYTVASGEYVQITCSDTGSGMTPEIMEQIFEPFFTTKPKGVGTGFGLSTVYGIIKQNNGFISVTSAPGQGSTFSILLPRCMGTATELSPHPGEESEVLPRGKETILLVEDDHALRALCVKILADLGYTVLEAGNGRAAVDTARRFHGRIDLLLTDVVMPELNGPETSTMLGKMHPGIRTLFMSGYTENAIVRQGVLANGIHFLQKPVGPKRLAHAVRRCLDGRPCEK</sequence>
<dbReference type="Pfam" id="PF08448">
    <property type="entry name" value="PAS_4"/>
    <property type="match status" value="2"/>
</dbReference>
<dbReference type="SUPFAM" id="SSF52172">
    <property type="entry name" value="CheY-like"/>
    <property type="match status" value="1"/>
</dbReference>
<dbReference type="Gene3D" id="3.30.565.10">
    <property type="entry name" value="Histidine kinase-like ATPase, C-terminal domain"/>
    <property type="match status" value="1"/>
</dbReference>
<dbReference type="InterPro" id="IPR036890">
    <property type="entry name" value="HATPase_C_sf"/>
</dbReference>
<dbReference type="InterPro" id="IPR000014">
    <property type="entry name" value="PAS"/>
</dbReference>
<evidence type="ECO:0000256" key="3">
    <source>
        <dbReference type="ARBA" id="ARBA00022553"/>
    </source>
</evidence>
<dbReference type="NCBIfam" id="TIGR00229">
    <property type="entry name" value="sensory_box"/>
    <property type="match status" value="2"/>
</dbReference>
<evidence type="ECO:0000256" key="1">
    <source>
        <dbReference type="ARBA" id="ARBA00000085"/>
    </source>
</evidence>
<dbReference type="EMBL" id="AP025516">
    <property type="protein sequence ID" value="BDD86479.1"/>
    <property type="molecule type" value="Genomic_DNA"/>
</dbReference>
<evidence type="ECO:0000256" key="5">
    <source>
        <dbReference type="SAM" id="MobiDB-lite"/>
    </source>
</evidence>
<dbReference type="InterPro" id="IPR036097">
    <property type="entry name" value="HisK_dim/P_sf"/>
</dbReference>
<protein>
    <recommendedName>
        <fullName evidence="2">histidine kinase</fullName>
        <ecNumber evidence="2">2.7.13.3</ecNumber>
    </recommendedName>
</protein>
<feature type="modified residue" description="4-aspartylphosphate" evidence="4">
    <location>
        <position position="595"/>
    </location>
</feature>
<dbReference type="Gene3D" id="3.30.450.20">
    <property type="entry name" value="PAS domain"/>
    <property type="match status" value="2"/>
</dbReference>
<dbReference type="SMART" id="SM00086">
    <property type="entry name" value="PAC"/>
    <property type="match status" value="2"/>
</dbReference>
<gene>
    <name evidence="9" type="ORF">DPPLL_08440</name>
</gene>
<dbReference type="InterPro" id="IPR001789">
    <property type="entry name" value="Sig_transdc_resp-reg_receiver"/>
</dbReference>
<accession>A0ABM7W6A5</accession>
<dbReference type="Gene3D" id="3.40.50.2300">
    <property type="match status" value="1"/>
</dbReference>
<evidence type="ECO:0000259" key="7">
    <source>
        <dbReference type="PROSITE" id="PS50110"/>
    </source>
</evidence>
<dbReference type="Proteomes" id="UP000830055">
    <property type="component" value="Chromosome"/>
</dbReference>
<dbReference type="CDD" id="cd00130">
    <property type="entry name" value="PAS"/>
    <property type="match status" value="1"/>
</dbReference>
<dbReference type="Pfam" id="PF00512">
    <property type="entry name" value="HisKA"/>
    <property type="match status" value="1"/>
</dbReference>
<reference evidence="9 10" key="1">
    <citation type="submission" date="2022-01" db="EMBL/GenBank/DDBJ databases">
        <title>Desulfofustis limnae sp. nov., a novel mesophilic sulfate-reducing bacterium isolated from marsh soil.</title>
        <authorList>
            <person name="Watanabe M."/>
            <person name="Takahashi A."/>
            <person name="Kojima H."/>
            <person name="Fukui M."/>
        </authorList>
    </citation>
    <scope>NUCLEOTIDE SEQUENCE [LARGE SCALE GENOMIC DNA]</scope>
    <source>
        <strain evidence="9 10">PPLL</strain>
    </source>
</reference>
<dbReference type="SMART" id="SM00091">
    <property type="entry name" value="PAS"/>
    <property type="match status" value="2"/>
</dbReference>
<feature type="domain" description="Response regulatory" evidence="7">
    <location>
        <begin position="544"/>
        <end position="660"/>
    </location>
</feature>
<dbReference type="InterPro" id="IPR001610">
    <property type="entry name" value="PAC"/>
</dbReference>
<proteinExistence type="predicted"/>
<dbReference type="PROSITE" id="PS50110">
    <property type="entry name" value="RESPONSE_REGULATORY"/>
    <property type="match status" value="1"/>
</dbReference>
<dbReference type="InterPro" id="IPR003594">
    <property type="entry name" value="HATPase_dom"/>
</dbReference>
<dbReference type="PANTHER" id="PTHR43065:SF42">
    <property type="entry name" value="TWO-COMPONENT SENSOR PPRA"/>
    <property type="match status" value="1"/>
</dbReference>
<dbReference type="InterPro" id="IPR003661">
    <property type="entry name" value="HisK_dim/P_dom"/>
</dbReference>
<dbReference type="CDD" id="cd00082">
    <property type="entry name" value="HisKA"/>
    <property type="match status" value="1"/>
</dbReference>
<dbReference type="SMART" id="SM00448">
    <property type="entry name" value="REC"/>
    <property type="match status" value="1"/>
</dbReference>
<feature type="domain" description="Histidine kinase" evidence="6">
    <location>
        <begin position="298"/>
        <end position="521"/>
    </location>
</feature>
<comment type="catalytic activity">
    <reaction evidence="1">
        <text>ATP + protein L-histidine = ADP + protein N-phospho-L-histidine.</text>
        <dbReference type="EC" id="2.7.13.3"/>
    </reaction>
</comment>
<dbReference type="InterPro" id="IPR005467">
    <property type="entry name" value="His_kinase_dom"/>
</dbReference>
<dbReference type="InterPro" id="IPR000700">
    <property type="entry name" value="PAS-assoc_C"/>
</dbReference>
<dbReference type="PRINTS" id="PR00344">
    <property type="entry name" value="BCTRLSENSOR"/>
</dbReference>
<dbReference type="InterPro" id="IPR035965">
    <property type="entry name" value="PAS-like_dom_sf"/>
</dbReference>
<evidence type="ECO:0000259" key="6">
    <source>
        <dbReference type="PROSITE" id="PS50109"/>
    </source>
</evidence>
<dbReference type="RefSeq" id="WP_284153566.1">
    <property type="nucleotide sequence ID" value="NZ_AP025516.1"/>
</dbReference>
<dbReference type="SUPFAM" id="SSF47384">
    <property type="entry name" value="Homodimeric domain of signal transducing histidine kinase"/>
    <property type="match status" value="1"/>
</dbReference>
<dbReference type="SMART" id="SM00388">
    <property type="entry name" value="HisKA"/>
    <property type="match status" value="1"/>
</dbReference>
<dbReference type="EC" id="2.7.13.3" evidence="2"/>
<dbReference type="InterPro" id="IPR011006">
    <property type="entry name" value="CheY-like_superfamily"/>
</dbReference>
<evidence type="ECO:0000259" key="8">
    <source>
        <dbReference type="PROSITE" id="PS50113"/>
    </source>
</evidence>
<keyword evidence="10" id="KW-1185">Reference proteome</keyword>
<name>A0ABM7W6A5_9BACT</name>
<dbReference type="PANTHER" id="PTHR43065">
    <property type="entry name" value="SENSOR HISTIDINE KINASE"/>
    <property type="match status" value="1"/>
</dbReference>
<organism evidence="9 10">
    <name type="scientific">Desulfofustis limnaeus</name>
    <dbReference type="NCBI Taxonomy" id="2740163"/>
    <lineage>
        <taxon>Bacteria</taxon>
        <taxon>Pseudomonadati</taxon>
        <taxon>Thermodesulfobacteriota</taxon>
        <taxon>Desulfobulbia</taxon>
        <taxon>Desulfobulbales</taxon>
        <taxon>Desulfocapsaceae</taxon>
        <taxon>Desulfofustis</taxon>
    </lineage>
</organism>
<dbReference type="PROSITE" id="PS50109">
    <property type="entry name" value="HIS_KIN"/>
    <property type="match status" value="1"/>
</dbReference>
<evidence type="ECO:0000313" key="9">
    <source>
        <dbReference type="EMBL" id="BDD86479.1"/>
    </source>
</evidence>
<evidence type="ECO:0000256" key="4">
    <source>
        <dbReference type="PROSITE-ProRule" id="PRU00169"/>
    </source>
</evidence>
<dbReference type="PROSITE" id="PS50113">
    <property type="entry name" value="PAC"/>
    <property type="match status" value="1"/>
</dbReference>